<comment type="caution">
    <text evidence="1">The sequence shown here is derived from an EMBL/GenBank/DDBJ whole genome shotgun (WGS) entry which is preliminary data.</text>
</comment>
<proteinExistence type="predicted"/>
<protein>
    <submittedName>
        <fullName evidence="1">Uncharacterized protein</fullName>
    </submittedName>
</protein>
<gene>
    <name evidence="1" type="ORF">FEF09_28890</name>
</gene>
<evidence type="ECO:0000313" key="1">
    <source>
        <dbReference type="EMBL" id="TWV91266.1"/>
    </source>
</evidence>
<dbReference type="EMBL" id="VOHS01000075">
    <property type="protein sequence ID" value="TWV91266.1"/>
    <property type="molecule type" value="Genomic_DNA"/>
</dbReference>
<reference evidence="1 2" key="1">
    <citation type="submission" date="2019-08" db="EMBL/GenBank/DDBJ databases">
        <title>Whole genome sequencing of chitin degrading bacteria Chitinophaga pinensis YS16.</title>
        <authorList>
            <person name="Singh R.P."/>
            <person name="Manchanda G."/>
            <person name="Maurya I.K."/>
            <person name="Joshi N.K."/>
            <person name="Srivastava A.K."/>
        </authorList>
    </citation>
    <scope>NUCLEOTIDE SEQUENCE [LARGE SCALE GENOMIC DNA]</scope>
    <source>
        <strain evidence="1 2">YS-16</strain>
    </source>
</reference>
<dbReference type="RefSeq" id="WP_146308300.1">
    <property type="nucleotide sequence ID" value="NZ_VOHS01000075.1"/>
</dbReference>
<dbReference type="Proteomes" id="UP000318815">
    <property type="component" value="Unassembled WGS sequence"/>
</dbReference>
<name>A0A5C6LLC2_9BACT</name>
<dbReference type="AlphaFoldDB" id="A0A5C6LLC2"/>
<organism evidence="1 2">
    <name type="scientific">Chitinophaga pinensis</name>
    <dbReference type="NCBI Taxonomy" id="79329"/>
    <lineage>
        <taxon>Bacteria</taxon>
        <taxon>Pseudomonadati</taxon>
        <taxon>Bacteroidota</taxon>
        <taxon>Chitinophagia</taxon>
        <taxon>Chitinophagales</taxon>
        <taxon>Chitinophagaceae</taxon>
        <taxon>Chitinophaga</taxon>
    </lineage>
</organism>
<evidence type="ECO:0000313" key="2">
    <source>
        <dbReference type="Proteomes" id="UP000318815"/>
    </source>
</evidence>
<sequence length="64" mass="6984">MRTDSMSPVLRMEGRMLEIPQNIIGVTADLIREQGGLELKDMIRNASGVKIGYNSSVFDASATV</sequence>
<keyword evidence="2" id="KW-1185">Reference proteome</keyword>
<accession>A0A5C6LLC2</accession>